<organism evidence="3 4">
    <name type="scientific">Chitinophaga pinensis (strain ATCC 43595 / DSM 2588 / LMG 13176 / NBRC 15968 / NCIMB 11800 / UQM 2034)</name>
    <dbReference type="NCBI Taxonomy" id="485918"/>
    <lineage>
        <taxon>Bacteria</taxon>
        <taxon>Pseudomonadati</taxon>
        <taxon>Bacteroidota</taxon>
        <taxon>Chitinophagia</taxon>
        <taxon>Chitinophagales</taxon>
        <taxon>Chitinophagaceae</taxon>
        <taxon>Chitinophaga</taxon>
    </lineage>
</organism>
<dbReference type="KEGG" id="cpi:Cpin_4756"/>
<dbReference type="Proteomes" id="UP000002215">
    <property type="component" value="Chromosome"/>
</dbReference>
<dbReference type="Gene3D" id="3.40.50.2000">
    <property type="entry name" value="Glycogen Phosphorylase B"/>
    <property type="match status" value="2"/>
</dbReference>
<evidence type="ECO:0000313" key="4">
    <source>
        <dbReference type="Proteomes" id="UP000002215"/>
    </source>
</evidence>
<accession>A0A979G7L6</accession>
<protein>
    <submittedName>
        <fullName evidence="3">Glycosyl transferase group 1</fullName>
    </submittedName>
</protein>
<dbReference type="InterPro" id="IPR028098">
    <property type="entry name" value="Glyco_trans_4-like_N"/>
</dbReference>
<evidence type="ECO:0000313" key="3">
    <source>
        <dbReference type="EMBL" id="ACU62191.1"/>
    </source>
</evidence>
<dbReference type="OrthoDB" id="9816424at2"/>
<gene>
    <name evidence="3" type="ordered locus">Cpin_4756</name>
</gene>
<reference evidence="3 4" key="2">
    <citation type="journal article" date="2010" name="Stand. Genomic Sci.">
        <title>Complete genome sequence of Chitinophaga pinensis type strain (UQM 2034).</title>
        <authorList>
            <person name="Glavina Del Rio T."/>
            <person name="Abt B."/>
            <person name="Spring S."/>
            <person name="Lapidus A."/>
            <person name="Nolan M."/>
            <person name="Tice H."/>
            <person name="Copeland A."/>
            <person name="Cheng J.F."/>
            <person name="Chen F."/>
            <person name="Bruce D."/>
            <person name="Goodwin L."/>
            <person name="Pitluck S."/>
            <person name="Ivanova N."/>
            <person name="Mavromatis K."/>
            <person name="Mikhailova N."/>
            <person name="Pati A."/>
            <person name="Chen A."/>
            <person name="Palaniappan K."/>
            <person name="Land M."/>
            <person name="Hauser L."/>
            <person name="Chang Y.J."/>
            <person name="Jeffries C.D."/>
            <person name="Chain P."/>
            <person name="Saunders E."/>
            <person name="Detter J.C."/>
            <person name="Brettin T."/>
            <person name="Rohde M."/>
            <person name="Goker M."/>
            <person name="Bristow J."/>
            <person name="Eisen J.A."/>
            <person name="Markowitz V."/>
            <person name="Hugenholtz P."/>
            <person name="Kyrpides N.C."/>
            <person name="Klenk H.P."/>
            <person name="Lucas S."/>
        </authorList>
    </citation>
    <scope>NUCLEOTIDE SEQUENCE [LARGE SCALE GENOMIC DNA]</scope>
    <source>
        <strain evidence="4">ATCC 43595 / DSM 2588 / LMG 13176 / NBRC 15968 / NCIMB 11800 / UQM 2034</strain>
    </source>
</reference>
<dbReference type="InterPro" id="IPR001296">
    <property type="entry name" value="Glyco_trans_1"/>
</dbReference>
<dbReference type="AlphaFoldDB" id="A0A979G7L6"/>
<proteinExistence type="predicted"/>
<evidence type="ECO:0000259" key="2">
    <source>
        <dbReference type="Pfam" id="PF13439"/>
    </source>
</evidence>
<dbReference type="PANTHER" id="PTHR12526">
    <property type="entry name" value="GLYCOSYLTRANSFERASE"/>
    <property type="match status" value="1"/>
</dbReference>
<dbReference type="RefSeq" id="WP_012792359.1">
    <property type="nucleotide sequence ID" value="NC_013132.1"/>
</dbReference>
<dbReference type="EMBL" id="CP001699">
    <property type="protein sequence ID" value="ACU62191.1"/>
    <property type="molecule type" value="Genomic_DNA"/>
</dbReference>
<sequence>MRIVHLCNYFQPELGYQEYFLAIEHAKMGHEVTVVTSERYFPFPDYENTTKPVLGNRIHEPGEYDLEGYRVIKLPVAFEVSKRVWLKGLERVLRRLRPDLVVCHGIGNFNALRVSSWKKSMGFKLLVDDHMLMSEVNRSILGKLYYKTFNFQKVYKSADRIVGVADECVQYIVDFYRYPKSRVEMIPLGADTNLFRFEKEQAAAFRERNGIDPDAIVITYTGKHTFKKAPHYTLIALDQLRDKLGDKKIVALYVGNMEANYREELELHAAKVADRVKVIMLPAVTNKELVAIYSASDIASWPRQGSMSMIEACSCGVPIVCCDFLTERYKNNNGIAIREDNMQDLINAYDLLINNEAERKAMGQRSRELIMNEMSWKSIAERYLE</sequence>
<feature type="domain" description="Glycosyltransferase subfamily 4-like N-terminal" evidence="2">
    <location>
        <begin position="21"/>
        <end position="193"/>
    </location>
</feature>
<dbReference type="SUPFAM" id="SSF53756">
    <property type="entry name" value="UDP-Glycosyltransferase/glycogen phosphorylase"/>
    <property type="match status" value="1"/>
</dbReference>
<feature type="domain" description="Glycosyl transferase family 1" evidence="1">
    <location>
        <begin position="204"/>
        <end position="368"/>
    </location>
</feature>
<keyword evidence="3" id="KW-0808">Transferase</keyword>
<dbReference type="GO" id="GO:0016757">
    <property type="term" value="F:glycosyltransferase activity"/>
    <property type="evidence" value="ECO:0007669"/>
    <property type="project" value="InterPro"/>
</dbReference>
<dbReference type="Pfam" id="PF00534">
    <property type="entry name" value="Glycos_transf_1"/>
    <property type="match status" value="1"/>
</dbReference>
<reference evidence="4" key="1">
    <citation type="submission" date="2009-08" db="EMBL/GenBank/DDBJ databases">
        <title>The complete genome of Chitinophaga pinensis DSM 2588.</title>
        <authorList>
            <consortium name="US DOE Joint Genome Institute (JGI-PGF)"/>
            <person name="Lucas S."/>
            <person name="Copeland A."/>
            <person name="Lapidus A."/>
            <person name="Glavina del Rio T."/>
            <person name="Dalin E."/>
            <person name="Tice H."/>
            <person name="Bruce D."/>
            <person name="Goodwin L."/>
            <person name="Pitluck S."/>
            <person name="Kyrpides N."/>
            <person name="Mavromatis K."/>
            <person name="Ivanova N."/>
            <person name="Mikhailova N."/>
            <person name="Sims D."/>
            <person name="Meinche L."/>
            <person name="Brettin T."/>
            <person name="Detter J.C."/>
            <person name="Han C."/>
            <person name="Larimer F."/>
            <person name="Land M."/>
            <person name="Hauser L."/>
            <person name="Markowitz V."/>
            <person name="Cheng J.-F."/>
            <person name="Hugenholtz P."/>
            <person name="Woyke T."/>
            <person name="Wu D."/>
            <person name="Spring S."/>
            <person name="Klenk H.-P."/>
            <person name="Eisen J.A."/>
        </authorList>
    </citation>
    <scope>NUCLEOTIDE SEQUENCE [LARGE SCALE GENOMIC DNA]</scope>
    <source>
        <strain evidence="4">ATCC 43595 / DSM 2588 / LMG 13176 / NBRC 15968 / NCIMB 11800 / UQM 2034</strain>
    </source>
</reference>
<name>A0A979G7L6_CHIPD</name>
<dbReference type="Pfam" id="PF13439">
    <property type="entry name" value="Glyco_transf_4"/>
    <property type="match status" value="1"/>
</dbReference>
<evidence type="ECO:0000259" key="1">
    <source>
        <dbReference type="Pfam" id="PF00534"/>
    </source>
</evidence>
<dbReference type="CDD" id="cd03801">
    <property type="entry name" value="GT4_PimA-like"/>
    <property type="match status" value="1"/>
</dbReference>